<feature type="domain" description="Teneurin-like YD-shell" evidence="3">
    <location>
        <begin position="502"/>
        <end position="607"/>
    </location>
</feature>
<evidence type="ECO:0000313" key="5">
    <source>
        <dbReference type="Proteomes" id="UP000190367"/>
    </source>
</evidence>
<feature type="domain" description="Teneurin-like YD-shell" evidence="3">
    <location>
        <begin position="934"/>
        <end position="1076"/>
    </location>
</feature>
<dbReference type="NCBIfam" id="TIGR03696">
    <property type="entry name" value="Rhs_assc_core"/>
    <property type="match status" value="1"/>
</dbReference>
<dbReference type="InterPro" id="IPR045351">
    <property type="entry name" value="DUF6531"/>
</dbReference>
<dbReference type="InterPro" id="IPR050708">
    <property type="entry name" value="T6SS_VgrG/RHS"/>
</dbReference>
<dbReference type="EMBL" id="FUWZ01000003">
    <property type="protein sequence ID" value="SKA30673.1"/>
    <property type="molecule type" value="Genomic_DNA"/>
</dbReference>
<keyword evidence="5" id="KW-1185">Reference proteome</keyword>
<feature type="domain" description="Teneurin-like YD-shell" evidence="3">
    <location>
        <begin position="669"/>
        <end position="817"/>
    </location>
</feature>
<gene>
    <name evidence="4" type="ORF">SAMN04488128_103332</name>
</gene>
<proteinExistence type="predicted"/>
<dbReference type="PANTHER" id="PTHR32305">
    <property type="match status" value="1"/>
</dbReference>
<feature type="domain" description="Teneurin-like YD-shell" evidence="3">
    <location>
        <begin position="1115"/>
        <end position="1214"/>
    </location>
</feature>
<dbReference type="Pfam" id="PF25023">
    <property type="entry name" value="TEN_YD-shell"/>
    <property type="match status" value="4"/>
</dbReference>
<feature type="domain" description="DUF6531" evidence="2">
    <location>
        <begin position="215"/>
        <end position="288"/>
    </location>
</feature>
<dbReference type="InterPro" id="IPR022385">
    <property type="entry name" value="Rhs_assc_core"/>
</dbReference>
<dbReference type="PANTHER" id="PTHR32305:SF15">
    <property type="entry name" value="PROTEIN RHSA-RELATED"/>
    <property type="match status" value="1"/>
</dbReference>
<dbReference type="Proteomes" id="UP000190367">
    <property type="component" value="Unassembled WGS sequence"/>
</dbReference>
<evidence type="ECO:0000259" key="2">
    <source>
        <dbReference type="Pfam" id="PF20148"/>
    </source>
</evidence>
<dbReference type="NCBIfam" id="TIGR01643">
    <property type="entry name" value="YD_repeat_2x"/>
    <property type="match status" value="3"/>
</dbReference>
<protein>
    <submittedName>
        <fullName evidence="4">RHS repeat-associated core domain-containing protein</fullName>
    </submittedName>
</protein>
<dbReference type="InterPro" id="IPR056823">
    <property type="entry name" value="TEN-like_YD-shell"/>
</dbReference>
<dbReference type="Gene3D" id="2.180.10.10">
    <property type="entry name" value="RHS repeat-associated core"/>
    <property type="match status" value="4"/>
</dbReference>
<dbReference type="CDD" id="cd14740">
    <property type="entry name" value="PAAR_4"/>
    <property type="match status" value="1"/>
</dbReference>
<name>A0A1T4SR80_9BACT</name>
<organism evidence="4 5">
    <name type="scientific">Chitinophaga eiseniae</name>
    <dbReference type="NCBI Taxonomy" id="634771"/>
    <lineage>
        <taxon>Bacteria</taxon>
        <taxon>Pseudomonadati</taxon>
        <taxon>Bacteroidota</taxon>
        <taxon>Chitinophagia</taxon>
        <taxon>Chitinophagales</taxon>
        <taxon>Chitinophagaceae</taxon>
        <taxon>Chitinophaga</taxon>
    </lineage>
</organism>
<dbReference type="OrthoDB" id="9765204at2"/>
<dbReference type="SUPFAM" id="SSF51004">
    <property type="entry name" value="C-terminal (heme d1) domain of cytochrome cd1-nitrite reductase"/>
    <property type="match status" value="1"/>
</dbReference>
<evidence type="ECO:0000313" key="4">
    <source>
        <dbReference type="EMBL" id="SKA30673.1"/>
    </source>
</evidence>
<dbReference type="InterPro" id="IPR011048">
    <property type="entry name" value="Haem_d1_sf"/>
</dbReference>
<dbReference type="STRING" id="634771.SAMN04488128_103332"/>
<sequence length="1380" mass="156716">MLVTNKHFTPVLGLDIHIVILLGFPIPLPHPYIGLVIDPMDYIPFMGATTRINHVPRGKSDTSGMLVFLFHIPMGGPFLLAPMIGHDSVNFFGSKKVKVEGNLMSPSGHMLMTCNDIGMPLSLQPGKKFIPIPSLYLPTSYSIPLSFGKPVMVGGPFVPDWAGVLLNLIMSYGFGALLKGAGKLGKKALTRFNHKLQKKIGSNKLSSMLCKKGLEPVDLVQGIVIYDYTDFELPGPVPLKWARSWNSDSAFEGLLGRGNHLKYDMRLEELPQEGVTAVLLGDGRTAVFDALPFTGNTDYNRHEKLQLTRTYHDEFTLFQQENRYTCIFRKVHPQDEQYRLMSISTESDFLVTFHYNALGHLLRVTDSAGRHLLITSDPHGRILRVAGRHRGEEKTLVQYAYSEEGDLVAVTDALDQTTDIAYEDHLMVKKTGRDGVSFYWEYDKQRRCIHAYGDGGVMEGFIAYHPKEGYNEVTNAQGHTTTYYYTPDFVVHQVKNPLGNSVFYDYTADMEIYRVIDAEGNVTGYTYDERGNKTGMVKPDGSETSAIYDEQGRLISVTDAEGNSRTFIYYAGSGLLHTITEGDGRIRIYRYNEHQLISRVEEENDSYTAIAYDEDYNVQSVTMADGTHSEWRYDAWGQCLKVTNPFREEQQFRYDLLGRTTDIWLPDGNHIQLEYNAYGEVVAAKDKQHEIRYEYTALGSLKKRDENGRKTHYVYNTDEQLTAIVNPLGETYRFVRNAAGQIASETGFDGLVRHFERDGTGRVIRVHRPGNQWTHFEYSTNGDLSRVEWNDGSFETFNYNRNGQIIEAANNHSQVRFERDGAGNILTEWQDGYVINSRYNSDGKRTAMKSRLGADIKMQWDSFSALTGITAATGEQDPWTAHIQRNLLGLEIERTLPGGVKSSWNYLPGSSAAGTPDGHQVYSNGRTTRHRLYHWDANQRLRQATNALTRGTINYGYDEWSQLAWAQYEDGSYDYRLPDKGGNLYKTQTRKDRKYGEGGRLLETDTARFLYNDEGYLRKKIVTTGTTPEIWEYEWYANGMLKSVLRPDQKTVSFRYDALARRTEKIFNGRVTRYVWDTNKLLHEWSYPLAEKPVTAVNEYGELVMDRPEPVPPESLVTWVFDEGAMCPAAKLTATDQFTILTDHIGSPCEAYNREGEKIWSAELDIYGNVRKFEGSKDFVPFRFQGQYEDVETGLYYNRFRYYSPEEGQYISQDPIGLLGNGATLYAYVKDPNAYIDPFGLECRRAQLREIGVPDGPGVYHIEYDGKVYTGSGDDLVVRLASGEKSHKKATEMLFDENDKLREGVTVTIKKVDMGDVSKIPISERRAKNHVLRSFEQEVMDEQGNVPKMNGSQNDIRAAAENRVDEFLGERNKAGADWIE</sequence>
<dbReference type="Pfam" id="PF20148">
    <property type="entry name" value="DUF6531"/>
    <property type="match status" value="1"/>
</dbReference>
<keyword evidence="1" id="KW-0677">Repeat</keyword>
<evidence type="ECO:0000256" key="1">
    <source>
        <dbReference type="ARBA" id="ARBA00022737"/>
    </source>
</evidence>
<reference evidence="5" key="1">
    <citation type="submission" date="2017-02" db="EMBL/GenBank/DDBJ databases">
        <authorList>
            <person name="Varghese N."/>
            <person name="Submissions S."/>
        </authorList>
    </citation>
    <scope>NUCLEOTIDE SEQUENCE [LARGE SCALE GENOMIC DNA]</scope>
    <source>
        <strain evidence="5">DSM 22224</strain>
    </source>
</reference>
<accession>A0A1T4SR80</accession>
<dbReference type="InterPro" id="IPR006530">
    <property type="entry name" value="YD"/>
</dbReference>
<dbReference type="RefSeq" id="WP_078670696.1">
    <property type="nucleotide sequence ID" value="NZ_FUWZ01000003.1"/>
</dbReference>
<evidence type="ECO:0000259" key="3">
    <source>
        <dbReference type="Pfam" id="PF25023"/>
    </source>
</evidence>